<dbReference type="AlphaFoldDB" id="A0A7M7MG19"/>
<reference evidence="7" key="1">
    <citation type="submission" date="2021-01" db="UniProtKB">
        <authorList>
            <consortium name="EnsemblMetazoa"/>
        </authorList>
    </citation>
    <scope>IDENTIFICATION</scope>
</reference>
<evidence type="ECO:0000256" key="4">
    <source>
        <dbReference type="ARBA" id="ARBA00023136"/>
    </source>
</evidence>
<proteinExistence type="predicted"/>
<feature type="transmembrane region" description="Helical" evidence="5">
    <location>
        <begin position="188"/>
        <end position="209"/>
    </location>
</feature>
<name>A0A7M7MG19_VARDE</name>
<evidence type="ECO:0000259" key="6">
    <source>
        <dbReference type="Pfam" id="PF03151"/>
    </source>
</evidence>
<dbReference type="EnsemblMetazoa" id="XM_022803398">
    <property type="protein sequence ID" value="XP_022659133"/>
    <property type="gene ID" value="LOC111249483"/>
</dbReference>
<dbReference type="FunCoup" id="A0A7M7MG19">
    <property type="interactions" value="1302"/>
</dbReference>
<accession>A0A7M7MG19</accession>
<feature type="transmembrane region" description="Helical" evidence="5">
    <location>
        <begin position="75"/>
        <end position="99"/>
    </location>
</feature>
<dbReference type="RefSeq" id="XP_022659131.1">
    <property type="nucleotide sequence ID" value="XM_022803396.1"/>
</dbReference>
<keyword evidence="8" id="KW-1185">Reference proteome</keyword>
<evidence type="ECO:0000313" key="7">
    <source>
        <dbReference type="EnsemblMetazoa" id="XP_022659133"/>
    </source>
</evidence>
<keyword evidence="3 5" id="KW-1133">Transmembrane helix</keyword>
<dbReference type="SUPFAM" id="SSF103481">
    <property type="entry name" value="Multidrug resistance efflux transporter EmrE"/>
    <property type="match status" value="2"/>
</dbReference>
<dbReference type="OrthoDB" id="6418713at2759"/>
<dbReference type="RefSeq" id="XP_022659132.1">
    <property type="nucleotide sequence ID" value="XM_022803397.1"/>
</dbReference>
<evidence type="ECO:0000256" key="3">
    <source>
        <dbReference type="ARBA" id="ARBA00022989"/>
    </source>
</evidence>
<protein>
    <recommendedName>
        <fullName evidence="6">Sugar phosphate transporter domain-containing protein</fullName>
    </recommendedName>
</protein>
<organism evidence="7 8">
    <name type="scientific">Varroa destructor</name>
    <name type="common">Honeybee mite</name>
    <dbReference type="NCBI Taxonomy" id="109461"/>
    <lineage>
        <taxon>Eukaryota</taxon>
        <taxon>Metazoa</taxon>
        <taxon>Ecdysozoa</taxon>
        <taxon>Arthropoda</taxon>
        <taxon>Chelicerata</taxon>
        <taxon>Arachnida</taxon>
        <taxon>Acari</taxon>
        <taxon>Parasitiformes</taxon>
        <taxon>Mesostigmata</taxon>
        <taxon>Gamasina</taxon>
        <taxon>Dermanyssoidea</taxon>
        <taxon>Varroidae</taxon>
        <taxon>Varroa</taxon>
    </lineage>
</organism>
<dbReference type="PANTHER" id="PTHR11132">
    <property type="entry name" value="SOLUTE CARRIER FAMILY 35"/>
    <property type="match status" value="1"/>
</dbReference>
<evidence type="ECO:0000313" key="8">
    <source>
        <dbReference type="Proteomes" id="UP000594260"/>
    </source>
</evidence>
<dbReference type="Proteomes" id="UP000594260">
    <property type="component" value="Unplaced"/>
</dbReference>
<dbReference type="Pfam" id="PF03151">
    <property type="entry name" value="TPT"/>
    <property type="match status" value="1"/>
</dbReference>
<dbReference type="EnsemblMetazoa" id="XM_022803396">
    <property type="protein sequence ID" value="XP_022659131"/>
    <property type="gene ID" value="LOC111249483"/>
</dbReference>
<dbReference type="InterPro" id="IPR050186">
    <property type="entry name" value="TPT_transporter"/>
</dbReference>
<feature type="transmembrane region" description="Helical" evidence="5">
    <location>
        <begin position="41"/>
        <end position="63"/>
    </location>
</feature>
<feature type="transmembrane region" description="Helical" evidence="5">
    <location>
        <begin position="283"/>
        <end position="300"/>
    </location>
</feature>
<evidence type="ECO:0000256" key="5">
    <source>
        <dbReference type="SAM" id="Phobius"/>
    </source>
</evidence>
<feature type="transmembrane region" description="Helical" evidence="5">
    <location>
        <begin position="105"/>
        <end position="125"/>
    </location>
</feature>
<feature type="transmembrane region" description="Helical" evidence="5">
    <location>
        <begin position="229"/>
        <end position="249"/>
    </location>
</feature>
<dbReference type="EnsemblMetazoa" id="XM_022803397">
    <property type="protein sequence ID" value="XP_022659132"/>
    <property type="gene ID" value="LOC111249483"/>
</dbReference>
<dbReference type="InParanoid" id="A0A7M7MG19"/>
<feature type="domain" description="Sugar phosphate transporter" evidence="6">
    <location>
        <begin position="12"/>
        <end position="300"/>
    </location>
</feature>
<dbReference type="InterPro" id="IPR037185">
    <property type="entry name" value="EmrE-like"/>
</dbReference>
<dbReference type="GO" id="GO:0016020">
    <property type="term" value="C:membrane"/>
    <property type="evidence" value="ECO:0007669"/>
    <property type="project" value="UniProtKB-SubCell"/>
</dbReference>
<evidence type="ECO:0000256" key="2">
    <source>
        <dbReference type="ARBA" id="ARBA00022692"/>
    </source>
</evidence>
<dbReference type="KEGG" id="vde:111249483"/>
<dbReference type="RefSeq" id="XP_022659133.1">
    <property type="nucleotide sequence ID" value="XM_022803398.1"/>
</dbReference>
<feature type="transmembrane region" description="Helical" evidence="5">
    <location>
        <begin position="132"/>
        <end position="150"/>
    </location>
</feature>
<dbReference type="GeneID" id="111249483"/>
<keyword evidence="2 5" id="KW-0812">Transmembrane</keyword>
<evidence type="ECO:0000256" key="1">
    <source>
        <dbReference type="ARBA" id="ARBA00004141"/>
    </source>
</evidence>
<dbReference type="OMA" id="FWYTVSS"/>
<dbReference type="InterPro" id="IPR004853">
    <property type="entry name" value="Sugar_P_trans_dom"/>
</dbReference>
<sequence>MKFSRQHRASLKVILLCCVWYSISSTNNVIGKVVLTNMPFPLTVTIVHLGSIALYSGPVLALSGVRPQLEMDWSTWFKCILPLVLGKFFTSLTSHVSLWKVPVSYAHTVKATMPLFTVILSRIILGQKQTLPVYLSLLPIISGVIIATVTEISFDMLGLIAALSSTIVFALQNIYTKKVMRESGVHHLRLLHILARFALLACLPIWLAFDAPRLVRNRELTRHTDFITIILLFVDGLLNFAQNLVAFTMLNMLSPLTYSVCNAAKRICIISFSLLMLHNPVTAANVFGMTLAIFGVLLYNKAKQDAQRSKDLPTHHQMVTGPAGSIVNLDGSKAGATLPQPMNGFVISKPANNILFEHVFSNNNTQYIPLVHS</sequence>
<comment type="subcellular location">
    <subcellularLocation>
        <location evidence="1">Membrane</location>
        <topology evidence="1">Multi-pass membrane protein</topology>
    </subcellularLocation>
</comment>
<keyword evidence="4 5" id="KW-0472">Membrane</keyword>